<feature type="domain" description="HTH lysR-type" evidence="5">
    <location>
        <begin position="366"/>
        <end position="423"/>
    </location>
</feature>
<dbReference type="GO" id="GO:0032993">
    <property type="term" value="C:protein-DNA complex"/>
    <property type="evidence" value="ECO:0007669"/>
    <property type="project" value="TreeGrafter"/>
</dbReference>
<dbReference type="PANTHER" id="PTHR30346:SF29">
    <property type="entry name" value="LYSR SUBSTRATE-BINDING"/>
    <property type="match status" value="1"/>
</dbReference>
<evidence type="ECO:0000313" key="7">
    <source>
        <dbReference type="Proteomes" id="UP000295680"/>
    </source>
</evidence>
<comment type="caution">
    <text evidence="6">The sequence shown here is derived from an EMBL/GenBank/DDBJ whole genome shotgun (WGS) entry which is preliminary data.</text>
</comment>
<gene>
    <name evidence="6" type="ORF">EV192_1021046</name>
</gene>
<dbReference type="Proteomes" id="UP000295680">
    <property type="component" value="Unassembled WGS sequence"/>
</dbReference>
<dbReference type="SUPFAM" id="SSF53850">
    <property type="entry name" value="Periplasmic binding protein-like II"/>
    <property type="match status" value="1"/>
</dbReference>
<dbReference type="RefSeq" id="WP_132115016.1">
    <property type="nucleotide sequence ID" value="NZ_SLWS01000002.1"/>
</dbReference>
<dbReference type="InterPro" id="IPR005119">
    <property type="entry name" value="LysR_subst-bd"/>
</dbReference>
<dbReference type="Gene3D" id="3.40.190.10">
    <property type="entry name" value="Periplasmic binding protein-like II"/>
    <property type="match status" value="1"/>
</dbReference>
<dbReference type="Pfam" id="PF03466">
    <property type="entry name" value="LysR_substrate"/>
    <property type="match status" value="1"/>
</dbReference>
<dbReference type="InterPro" id="IPR036388">
    <property type="entry name" value="WH-like_DNA-bd_sf"/>
</dbReference>
<evidence type="ECO:0000256" key="3">
    <source>
        <dbReference type="ARBA" id="ARBA00023125"/>
    </source>
</evidence>
<comment type="similarity">
    <text evidence="1">Belongs to the LysR transcriptional regulatory family.</text>
</comment>
<keyword evidence="2" id="KW-0805">Transcription regulation</keyword>
<keyword evidence="7" id="KW-1185">Reference proteome</keyword>
<dbReference type="Pfam" id="PF00126">
    <property type="entry name" value="HTH_1"/>
    <property type="match status" value="2"/>
</dbReference>
<sequence>MRDSADRLVPDEYDRVRIDQLIPASADVDLLRALAETGDIPRVAKVLRMSQPAVRRQLIRLERRTAVQLTDAVDEHMRLTEAGQTLLSAGLRFQAALMDAVRVVDGVSRPHPHRQSVVRMATMGRDWDEFVDDMAVLLRDVLFHVVSATPADGSDLFERHCVDVVYGWQSPRRGGRLGRNNTVYDVLSEPLWVSLPADHRYAGHREVPLADLSEDRWIVRADENSRRLLEEVCMSYDFAPTIGHVVRSFSSARSLLGHGEGIALVSPLTALPAAGSRFVVRPLRESPMRTHRLVVDPAVVSARLAAVLCDQLRESYRRKAVRRNPSLLSTVEFWDEPDRQALTAVGTSAATLTSWVAERVPSDRCLEPEDLRLLHVIDTTGSINRAAPMLMITQPALTRKVSRLERRLGVTLLRRGHRGTALTPQARRILVVAAEAEAEFRASLRKMGAHTRLRPAIRSAVAVAPVPPG</sequence>
<protein>
    <submittedName>
        <fullName evidence="6">DNA-binding transcriptional LysR family regulator</fullName>
    </submittedName>
</protein>
<dbReference type="OrthoDB" id="4131546at2"/>
<evidence type="ECO:0000256" key="4">
    <source>
        <dbReference type="ARBA" id="ARBA00023163"/>
    </source>
</evidence>
<proteinExistence type="inferred from homology"/>
<dbReference type="SUPFAM" id="SSF46785">
    <property type="entry name" value="Winged helix' DNA-binding domain"/>
    <property type="match status" value="2"/>
</dbReference>
<dbReference type="PRINTS" id="PR00039">
    <property type="entry name" value="HTHLYSR"/>
</dbReference>
<feature type="domain" description="HTH lysR-type" evidence="5">
    <location>
        <begin position="31"/>
        <end position="80"/>
    </location>
</feature>
<evidence type="ECO:0000256" key="1">
    <source>
        <dbReference type="ARBA" id="ARBA00009437"/>
    </source>
</evidence>
<dbReference type="InterPro" id="IPR000847">
    <property type="entry name" value="LysR_HTH_N"/>
</dbReference>
<keyword evidence="4" id="KW-0804">Transcription</keyword>
<keyword evidence="3 6" id="KW-0238">DNA-binding</keyword>
<dbReference type="GO" id="GO:0003677">
    <property type="term" value="F:DNA binding"/>
    <property type="evidence" value="ECO:0007669"/>
    <property type="project" value="UniProtKB-KW"/>
</dbReference>
<dbReference type="Gene3D" id="1.10.10.10">
    <property type="entry name" value="Winged helix-like DNA-binding domain superfamily/Winged helix DNA-binding domain"/>
    <property type="match status" value="2"/>
</dbReference>
<dbReference type="GO" id="GO:0003700">
    <property type="term" value="F:DNA-binding transcription factor activity"/>
    <property type="evidence" value="ECO:0007669"/>
    <property type="project" value="InterPro"/>
</dbReference>
<evidence type="ECO:0000259" key="5">
    <source>
        <dbReference type="PROSITE" id="PS50931"/>
    </source>
</evidence>
<reference evidence="6 7" key="1">
    <citation type="submission" date="2019-03" db="EMBL/GenBank/DDBJ databases">
        <title>Genomic Encyclopedia of Type Strains, Phase IV (KMG-IV): sequencing the most valuable type-strain genomes for metagenomic binning, comparative biology and taxonomic classification.</title>
        <authorList>
            <person name="Goeker M."/>
        </authorList>
    </citation>
    <scope>NUCLEOTIDE SEQUENCE [LARGE SCALE GENOMIC DNA]</scope>
    <source>
        <strain evidence="6 7">DSM 45934</strain>
    </source>
</reference>
<dbReference type="EMBL" id="SLWS01000002">
    <property type="protein sequence ID" value="TCO62906.1"/>
    <property type="molecule type" value="Genomic_DNA"/>
</dbReference>
<dbReference type="AlphaFoldDB" id="A0A4R2JZP2"/>
<accession>A0A4R2JZP2</accession>
<name>A0A4R2JZP2_9PSEU</name>
<evidence type="ECO:0000256" key="2">
    <source>
        <dbReference type="ARBA" id="ARBA00023015"/>
    </source>
</evidence>
<evidence type="ECO:0000313" key="6">
    <source>
        <dbReference type="EMBL" id="TCO62906.1"/>
    </source>
</evidence>
<dbReference type="PROSITE" id="PS50931">
    <property type="entry name" value="HTH_LYSR"/>
    <property type="match status" value="2"/>
</dbReference>
<organism evidence="6 7">
    <name type="scientific">Actinocrispum wychmicini</name>
    <dbReference type="NCBI Taxonomy" id="1213861"/>
    <lineage>
        <taxon>Bacteria</taxon>
        <taxon>Bacillati</taxon>
        <taxon>Actinomycetota</taxon>
        <taxon>Actinomycetes</taxon>
        <taxon>Pseudonocardiales</taxon>
        <taxon>Pseudonocardiaceae</taxon>
        <taxon>Actinocrispum</taxon>
    </lineage>
</organism>
<dbReference type="PANTHER" id="PTHR30346">
    <property type="entry name" value="TRANSCRIPTIONAL DUAL REGULATOR HCAR-RELATED"/>
    <property type="match status" value="1"/>
</dbReference>
<dbReference type="InterPro" id="IPR036390">
    <property type="entry name" value="WH_DNA-bd_sf"/>
</dbReference>